<dbReference type="GeneID" id="94431726"/>
<comment type="caution">
    <text evidence="1">The sequence shown here is derived from an EMBL/GenBank/DDBJ whole genome shotgun (WGS) entry which is preliminary data.</text>
</comment>
<dbReference type="RefSeq" id="XP_067919509.1">
    <property type="nucleotide sequence ID" value="XM_068068515.1"/>
</dbReference>
<evidence type="ECO:0000313" key="2">
    <source>
        <dbReference type="Proteomes" id="UP000221165"/>
    </source>
</evidence>
<accession>A0A2C6KMR9</accession>
<sequence>MSVRQEYLSCALRSRVKRELMNVCMRLGLVALVVRRATCWGIRCSVGRFLGRRVTLCVLCGMQLCLPSTPHCCS</sequence>
<gene>
    <name evidence="1" type="ORF">CSUI_008381</name>
</gene>
<protein>
    <submittedName>
        <fullName evidence="1">Uncharacterized protein</fullName>
    </submittedName>
</protein>
<dbReference type="EMBL" id="MIGC01004677">
    <property type="protein sequence ID" value="PHJ17795.1"/>
    <property type="molecule type" value="Genomic_DNA"/>
</dbReference>
<name>A0A2C6KMR9_9APIC</name>
<proteinExistence type="predicted"/>
<feature type="non-terminal residue" evidence="1">
    <location>
        <position position="74"/>
    </location>
</feature>
<evidence type="ECO:0000313" key="1">
    <source>
        <dbReference type="EMBL" id="PHJ17795.1"/>
    </source>
</evidence>
<keyword evidence="2" id="KW-1185">Reference proteome</keyword>
<dbReference type="Proteomes" id="UP000221165">
    <property type="component" value="Unassembled WGS sequence"/>
</dbReference>
<reference evidence="1 2" key="1">
    <citation type="journal article" date="2017" name="Int. J. Parasitol.">
        <title>The genome of the protozoan parasite Cystoisospora suis and a reverse vaccinology approach to identify vaccine candidates.</title>
        <authorList>
            <person name="Palmieri N."/>
            <person name="Shrestha A."/>
            <person name="Ruttkowski B."/>
            <person name="Beck T."/>
            <person name="Vogl C."/>
            <person name="Tomley F."/>
            <person name="Blake D.P."/>
            <person name="Joachim A."/>
        </authorList>
    </citation>
    <scope>NUCLEOTIDE SEQUENCE [LARGE SCALE GENOMIC DNA]</scope>
    <source>
        <strain evidence="1 2">Wien I</strain>
    </source>
</reference>
<dbReference type="VEuPathDB" id="ToxoDB:CSUI_008381"/>
<dbReference type="AlphaFoldDB" id="A0A2C6KMR9"/>
<organism evidence="1 2">
    <name type="scientific">Cystoisospora suis</name>
    <dbReference type="NCBI Taxonomy" id="483139"/>
    <lineage>
        <taxon>Eukaryota</taxon>
        <taxon>Sar</taxon>
        <taxon>Alveolata</taxon>
        <taxon>Apicomplexa</taxon>
        <taxon>Conoidasida</taxon>
        <taxon>Coccidia</taxon>
        <taxon>Eucoccidiorida</taxon>
        <taxon>Eimeriorina</taxon>
        <taxon>Sarcocystidae</taxon>
        <taxon>Cystoisospora</taxon>
    </lineage>
</organism>